<keyword evidence="2" id="KW-0678">Repressor</keyword>
<keyword evidence="4" id="KW-0804">Transcription</keyword>
<feature type="compositionally biased region" description="Low complexity" evidence="6">
    <location>
        <begin position="9"/>
        <end position="32"/>
    </location>
</feature>
<feature type="compositionally biased region" description="Basic and acidic residues" evidence="6">
    <location>
        <begin position="255"/>
        <end position="275"/>
    </location>
</feature>
<name>A0A0H5CC36_CYBJN</name>
<feature type="compositionally biased region" description="Acidic residues" evidence="6">
    <location>
        <begin position="235"/>
        <end position="247"/>
    </location>
</feature>
<keyword evidence="5" id="KW-0539">Nucleus</keyword>
<feature type="compositionally biased region" description="Acidic residues" evidence="6">
    <location>
        <begin position="278"/>
        <end position="303"/>
    </location>
</feature>
<comment type="subcellular location">
    <subcellularLocation>
        <location evidence="1">Nucleus</location>
    </subcellularLocation>
</comment>
<evidence type="ECO:0000256" key="6">
    <source>
        <dbReference type="SAM" id="MobiDB-lite"/>
    </source>
</evidence>
<evidence type="ECO:0008006" key="9">
    <source>
        <dbReference type="Google" id="ProtNLM"/>
    </source>
</evidence>
<protein>
    <recommendedName>
        <fullName evidence="9">Transcriptional regulatory protein DEP1</fullName>
    </recommendedName>
</protein>
<evidence type="ECO:0000256" key="5">
    <source>
        <dbReference type="ARBA" id="ARBA00023242"/>
    </source>
</evidence>
<feature type="compositionally biased region" description="Polar residues" evidence="6">
    <location>
        <begin position="33"/>
        <end position="51"/>
    </location>
</feature>
<dbReference type="InterPro" id="IPR013907">
    <property type="entry name" value="Sds3"/>
</dbReference>
<accession>A0A0H5CC36</accession>
<feature type="compositionally biased region" description="Basic and acidic residues" evidence="6">
    <location>
        <begin position="113"/>
        <end position="165"/>
    </location>
</feature>
<dbReference type="AlphaFoldDB" id="A0A0H5CC36"/>
<dbReference type="GO" id="GO:0010468">
    <property type="term" value="P:regulation of gene expression"/>
    <property type="evidence" value="ECO:0007669"/>
    <property type="project" value="UniProtKB-ARBA"/>
</dbReference>
<dbReference type="EMBL" id="CDQK01000003">
    <property type="protein sequence ID" value="CEP22194.1"/>
    <property type="molecule type" value="Genomic_DNA"/>
</dbReference>
<evidence type="ECO:0000256" key="2">
    <source>
        <dbReference type="ARBA" id="ARBA00022491"/>
    </source>
</evidence>
<dbReference type="Proteomes" id="UP000038830">
    <property type="component" value="Unassembled WGS sequence"/>
</dbReference>
<dbReference type="Pfam" id="PF08598">
    <property type="entry name" value="Sds3"/>
    <property type="match status" value="1"/>
</dbReference>
<dbReference type="SMART" id="SM01401">
    <property type="entry name" value="Sds3"/>
    <property type="match status" value="1"/>
</dbReference>
<evidence type="ECO:0000256" key="1">
    <source>
        <dbReference type="ARBA" id="ARBA00004123"/>
    </source>
</evidence>
<dbReference type="GO" id="GO:0005654">
    <property type="term" value="C:nucleoplasm"/>
    <property type="evidence" value="ECO:0007669"/>
    <property type="project" value="UniProtKB-ARBA"/>
</dbReference>
<feature type="region of interest" description="Disordered" evidence="6">
    <location>
        <begin position="1"/>
        <end position="315"/>
    </location>
</feature>
<feature type="compositionally biased region" description="Basic and acidic residues" evidence="6">
    <location>
        <begin position="193"/>
        <end position="202"/>
    </location>
</feature>
<keyword evidence="3" id="KW-0805">Transcription regulation</keyword>
<gene>
    <name evidence="7" type="ORF">BN1211_2479</name>
</gene>
<evidence type="ECO:0000256" key="3">
    <source>
        <dbReference type="ARBA" id="ARBA00023015"/>
    </source>
</evidence>
<proteinExistence type="predicted"/>
<feature type="compositionally biased region" description="Basic and acidic residues" evidence="6">
    <location>
        <begin position="304"/>
        <end position="315"/>
    </location>
</feature>
<evidence type="ECO:0000313" key="8">
    <source>
        <dbReference type="Proteomes" id="UP000038830"/>
    </source>
</evidence>
<organism evidence="7 8">
    <name type="scientific">Cyberlindnera jadinii (strain ATCC 18201 / CBS 1600 / BCRC 20928 / JCM 3617 / NBRC 0987 / NRRL Y-1542)</name>
    <name type="common">Torula yeast</name>
    <name type="synonym">Candida utilis</name>
    <dbReference type="NCBI Taxonomy" id="983966"/>
    <lineage>
        <taxon>Eukaryota</taxon>
        <taxon>Fungi</taxon>
        <taxon>Dikarya</taxon>
        <taxon>Ascomycota</taxon>
        <taxon>Saccharomycotina</taxon>
        <taxon>Saccharomycetes</taxon>
        <taxon>Phaffomycetales</taxon>
        <taxon>Phaffomycetaceae</taxon>
        <taxon>Cyberlindnera</taxon>
    </lineage>
</organism>
<evidence type="ECO:0000256" key="4">
    <source>
        <dbReference type="ARBA" id="ARBA00023163"/>
    </source>
</evidence>
<reference evidence="8" key="1">
    <citation type="journal article" date="2015" name="J. Biotechnol.">
        <title>The structure of the Cyberlindnera jadinii genome and its relation to Candida utilis analyzed by the occurrence of single nucleotide polymorphisms.</title>
        <authorList>
            <person name="Rupp O."/>
            <person name="Brinkrolf K."/>
            <person name="Buerth C."/>
            <person name="Kunigo M."/>
            <person name="Schneider J."/>
            <person name="Jaenicke S."/>
            <person name="Goesmann A."/>
            <person name="Puehler A."/>
            <person name="Jaeger K.-E."/>
            <person name="Ernst J.F."/>
        </authorList>
    </citation>
    <scope>NUCLEOTIDE SEQUENCE [LARGE SCALE GENOMIC DNA]</scope>
    <source>
        <strain evidence="8">ATCC 18201 / CBS 1600 / BCRC 20928 / JCM 3617 / NBRC 0987 / NRRL Y-1542</strain>
    </source>
</reference>
<sequence>MPNHTNIETDSTTLTDTGKTSPLTDLSSSSPSNQENTAGSNNSTGVSPSQVNEKRAKSIASDVSSELSDLDSEAETEKMESGQESQLLKLSKAHGLRDGDEREQKDDTEEADDTIRHDETMDNTLIKEEVSIELQKDKESNLEVDHSSEEFAKVVHEIRKSQELEDAKEENEQENKQNGNDTSVNGDHEEDSSDLKGIKDEANGTENGSVEDVVPDVANDTIPESLPNGKRKLEEENELEEPVEENLESLKRRKTGDDTHTESVVEEVDGARTVEQEATNESDEDIGDQEDEEEEEEEEEVLTEEQKRQKQKEEEEELERQRQRKEALQELTTIEIEFAKLRDRLYEDKMSRFKSELEMCLNGSHPELQTVYTKIDAHREEKIRLASLTQKYELECIDRKTKAQRTQIHQQYYKRTSDYRTKYLKDVMQGWDAINKERRNMDLEQYPEYQYKIPQYADELVRQRTQYNKEISVLVGLNDYYGFPTAPKLASVQGDELDNDLRAMNIKPNK</sequence>
<dbReference type="PANTHER" id="PTHR21964">
    <property type="entry name" value="BREAST CANCER METASTASIS-SUPPRESSOR 1"/>
    <property type="match status" value="1"/>
</dbReference>
<evidence type="ECO:0000313" key="7">
    <source>
        <dbReference type="EMBL" id="CEP22194.1"/>
    </source>
</evidence>
<feature type="compositionally biased region" description="Basic and acidic residues" evidence="6">
    <location>
        <begin position="95"/>
        <end position="105"/>
    </location>
</feature>